<evidence type="ECO:0000256" key="7">
    <source>
        <dbReference type="ARBA" id="ARBA00022695"/>
    </source>
</evidence>
<evidence type="ECO:0000256" key="10">
    <source>
        <dbReference type="ARBA" id="ARBA00029774"/>
    </source>
</evidence>
<dbReference type="OrthoDB" id="9814580at2"/>
<keyword evidence="7" id="KW-0548">Nucleotidyltransferase</keyword>
<dbReference type="InterPro" id="IPR006070">
    <property type="entry name" value="Sua5-like_dom"/>
</dbReference>
<dbReference type="Gene3D" id="3.90.870.10">
    <property type="entry name" value="DHBP synthase"/>
    <property type="match status" value="1"/>
</dbReference>
<evidence type="ECO:0000259" key="12">
    <source>
        <dbReference type="PROSITE" id="PS51163"/>
    </source>
</evidence>
<dbReference type="STRING" id="1436961.SAMN05421739_101973"/>
<evidence type="ECO:0000256" key="5">
    <source>
        <dbReference type="ARBA" id="ARBA00022679"/>
    </source>
</evidence>
<evidence type="ECO:0000256" key="9">
    <source>
        <dbReference type="ARBA" id="ARBA00022840"/>
    </source>
</evidence>
<gene>
    <name evidence="13" type="ORF">SAMN05421739_101973</name>
</gene>
<accession>A0A1I2PGL2</accession>
<dbReference type="EMBL" id="FOOT01000001">
    <property type="protein sequence ID" value="SFG12581.1"/>
    <property type="molecule type" value="Genomic_DNA"/>
</dbReference>
<dbReference type="PANTHER" id="PTHR17490:SF16">
    <property type="entry name" value="THREONYLCARBAMOYL-AMP SYNTHASE"/>
    <property type="match status" value="1"/>
</dbReference>
<dbReference type="RefSeq" id="WP_092099326.1">
    <property type="nucleotide sequence ID" value="NZ_FOOT01000001.1"/>
</dbReference>
<evidence type="ECO:0000256" key="11">
    <source>
        <dbReference type="ARBA" id="ARBA00048366"/>
    </source>
</evidence>
<dbReference type="GO" id="GO:0003725">
    <property type="term" value="F:double-stranded RNA binding"/>
    <property type="evidence" value="ECO:0007669"/>
    <property type="project" value="InterPro"/>
</dbReference>
<keyword evidence="6" id="KW-0819">tRNA processing</keyword>
<keyword evidence="14" id="KW-1185">Reference proteome</keyword>
<keyword evidence="4" id="KW-0963">Cytoplasm</keyword>
<dbReference type="PANTHER" id="PTHR17490">
    <property type="entry name" value="SUA5"/>
    <property type="match status" value="1"/>
</dbReference>
<dbReference type="GO" id="GO:0061710">
    <property type="term" value="F:L-threonylcarbamoyladenylate synthase"/>
    <property type="evidence" value="ECO:0007669"/>
    <property type="project" value="UniProtKB-EC"/>
</dbReference>
<dbReference type="PROSITE" id="PS51163">
    <property type="entry name" value="YRDC"/>
    <property type="match status" value="1"/>
</dbReference>
<keyword evidence="5" id="KW-0808">Transferase</keyword>
<organism evidence="13 14">
    <name type="scientific">Pontibacter chinhatensis</name>
    <dbReference type="NCBI Taxonomy" id="1436961"/>
    <lineage>
        <taxon>Bacteria</taxon>
        <taxon>Pseudomonadati</taxon>
        <taxon>Bacteroidota</taxon>
        <taxon>Cytophagia</taxon>
        <taxon>Cytophagales</taxon>
        <taxon>Hymenobacteraceae</taxon>
        <taxon>Pontibacter</taxon>
    </lineage>
</organism>
<feature type="domain" description="YrdC-like" evidence="12">
    <location>
        <begin position="5"/>
        <end position="191"/>
    </location>
</feature>
<dbReference type="GO" id="GO:0006450">
    <property type="term" value="P:regulation of translational fidelity"/>
    <property type="evidence" value="ECO:0007669"/>
    <property type="project" value="TreeGrafter"/>
</dbReference>
<evidence type="ECO:0000313" key="13">
    <source>
        <dbReference type="EMBL" id="SFG12581.1"/>
    </source>
</evidence>
<keyword evidence="8" id="KW-0547">Nucleotide-binding</keyword>
<dbReference type="SUPFAM" id="SSF55821">
    <property type="entry name" value="YrdC/RibB"/>
    <property type="match status" value="1"/>
</dbReference>
<dbReference type="EC" id="2.7.7.87" evidence="3"/>
<dbReference type="GO" id="GO:0005524">
    <property type="term" value="F:ATP binding"/>
    <property type="evidence" value="ECO:0007669"/>
    <property type="project" value="UniProtKB-KW"/>
</dbReference>
<dbReference type="InterPro" id="IPR050156">
    <property type="entry name" value="TC-AMP_synthase_SUA5"/>
</dbReference>
<evidence type="ECO:0000256" key="1">
    <source>
        <dbReference type="ARBA" id="ARBA00004496"/>
    </source>
</evidence>
<evidence type="ECO:0000256" key="6">
    <source>
        <dbReference type="ARBA" id="ARBA00022694"/>
    </source>
</evidence>
<evidence type="ECO:0000256" key="2">
    <source>
        <dbReference type="ARBA" id="ARBA00007663"/>
    </source>
</evidence>
<dbReference type="InterPro" id="IPR017945">
    <property type="entry name" value="DHBP_synth_RibB-like_a/b_dom"/>
</dbReference>
<comment type="similarity">
    <text evidence="2">Belongs to the SUA5 family.</text>
</comment>
<dbReference type="GO" id="GO:0005737">
    <property type="term" value="C:cytoplasm"/>
    <property type="evidence" value="ECO:0007669"/>
    <property type="project" value="UniProtKB-SubCell"/>
</dbReference>
<reference evidence="14" key="1">
    <citation type="submission" date="2016-10" db="EMBL/GenBank/DDBJ databases">
        <authorList>
            <person name="Varghese N."/>
            <person name="Submissions S."/>
        </authorList>
    </citation>
    <scope>NUCLEOTIDE SEQUENCE [LARGE SCALE GENOMIC DNA]</scope>
    <source>
        <strain evidence="14">LP51</strain>
    </source>
</reference>
<keyword evidence="9" id="KW-0067">ATP-binding</keyword>
<dbReference type="GO" id="GO:0000049">
    <property type="term" value="F:tRNA binding"/>
    <property type="evidence" value="ECO:0007669"/>
    <property type="project" value="TreeGrafter"/>
</dbReference>
<dbReference type="Proteomes" id="UP000198724">
    <property type="component" value="Unassembled WGS sequence"/>
</dbReference>
<protein>
    <recommendedName>
        <fullName evidence="10">L-threonylcarbamoyladenylate synthase</fullName>
        <ecNumber evidence="3">2.7.7.87</ecNumber>
    </recommendedName>
    <alternativeName>
        <fullName evidence="10">L-threonylcarbamoyladenylate synthase</fullName>
    </alternativeName>
</protein>
<sequence length="191" mass="21689">MSQLVKEIQAAEEEVLLGNVILYPTDTVWGIGCDAENAEAVRKIFKIKEREESKSMILLVADHNMLRNYVEELPEDFEEMVKQQERPTTYVFSNPKNLPQEVLASDGSVAIRVVEGDEFCHRLIRQVARPIVSTSANISGESAPKTFAEISEVLKKRVDFVVNWRQDEDMASNPSRIVKIEPDGSQRILRD</sequence>
<evidence type="ECO:0000256" key="8">
    <source>
        <dbReference type="ARBA" id="ARBA00022741"/>
    </source>
</evidence>
<name>A0A1I2PGL2_9BACT</name>
<evidence type="ECO:0000256" key="4">
    <source>
        <dbReference type="ARBA" id="ARBA00022490"/>
    </source>
</evidence>
<dbReference type="GO" id="GO:0008033">
    <property type="term" value="P:tRNA processing"/>
    <property type="evidence" value="ECO:0007669"/>
    <property type="project" value="UniProtKB-KW"/>
</dbReference>
<comment type="subcellular location">
    <subcellularLocation>
        <location evidence="1">Cytoplasm</location>
    </subcellularLocation>
</comment>
<comment type="catalytic activity">
    <reaction evidence="11">
        <text>L-threonine + hydrogencarbonate + ATP = L-threonylcarbamoyladenylate + diphosphate + H2O</text>
        <dbReference type="Rhea" id="RHEA:36407"/>
        <dbReference type="ChEBI" id="CHEBI:15377"/>
        <dbReference type="ChEBI" id="CHEBI:17544"/>
        <dbReference type="ChEBI" id="CHEBI:30616"/>
        <dbReference type="ChEBI" id="CHEBI:33019"/>
        <dbReference type="ChEBI" id="CHEBI:57926"/>
        <dbReference type="ChEBI" id="CHEBI:73682"/>
        <dbReference type="EC" id="2.7.7.87"/>
    </reaction>
</comment>
<dbReference type="Pfam" id="PF01300">
    <property type="entry name" value="Sua5_yciO_yrdC"/>
    <property type="match status" value="1"/>
</dbReference>
<evidence type="ECO:0000313" key="14">
    <source>
        <dbReference type="Proteomes" id="UP000198724"/>
    </source>
</evidence>
<dbReference type="NCBIfam" id="TIGR00057">
    <property type="entry name" value="L-threonylcarbamoyladenylate synthase"/>
    <property type="match status" value="1"/>
</dbReference>
<dbReference type="AlphaFoldDB" id="A0A1I2PGL2"/>
<proteinExistence type="inferred from homology"/>
<evidence type="ECO:0000256" key="3">
    <source>
        <dbReference type="ARBA" id="ARBA00012584"/>
    </source>
</evidence>